<dbReference type="InterPro" id="IPR036465">
    <property type="entry name" value="vWFA_dom_sf"/>
</dbReference>
<dbReference type="STRING" id="448.Lery_0188"/>
<reference evidence="2 3" key="1">
    <citation type="submission" date="2015-11" db="EMBL/GenBank/DDBJ databases">
        <title>Genomic analysis of 38 Legionella species identifies large and diverse effector repertoires.</title>
        <authorList>
            <person name="Burstein D."/>
            <person name="Amaro F."/>
            <person name="Zusman T."/>
            <person name="Lifshitz Z."/>
            <person name="Cohen O."/>
            <person name="Gilbert J.A."/>
            <person name="Pupko T."/>
            <person name="Shuman H.A."/>
            <person name="Segal G."/>
        </authorList>
    </citation>
    <scope>NUCLEOTIDE SEQUENCE [LARGE SCALE GENOMIC DNA]</scope>
    <source>
        <strain evidence="2 3">SE-32A-C8</strain>
    </source>
</reference>
<dbReference type="RefSeq" id="WP_058525375.1">
    <property type="nucleotide sequence ID" value="NZ_CAAAHY010000020.1"/>
</dbReference>
<feature type="domain" description="DUF58" evidence="1">
    <location>
        <begin position="49"/>
        <end position="260"/>
    </location>
</feature>
<comment type="caution">
    <text evidence="2">The sequence shown here is derived from an EMBL/GenBank/DDBJ whole genome shotgun (WGS) entry which is preliminary data.</text>
</comment>
<dbReference type="PANTHER" id="PTHR33608">
    <property type="entry name" value="BLL2464 PROTEIN"/>
    <property type="match status" value="1"/>
</dbReference>
<dbReference type="OrthoDB" id="9776116at2"/>
<gene>
    <name evidence="2" type="ORF">Lery_0188</name>
</gene>
<evidence type="ECO:0000313" key="3">
    <source>
        <dbReference type="Proteomes" id="UP000054773"/>
    </source>
</evidence>
<dbReference type="InterPro" id="IPR002881">
    <property type="entry name" value="DUF58"/>
</dbReference>
<evidence type="ECO:0000313" key="2">
    <source>
        <dbReference type="EMBL" id="KTC99834.1"/>
    </source>
</evidence>
<protein>
    <recommendedName>
        <fullName evidence="1">DUF58 domain-containing protein</fullName>
    </recommendedName>
</protein>
<dbReference type="Proteomes" id="UP000054773">
    <property type="component" value="Unassembled WGS sequence"/>
</dbReference>
<evidence type="ECO:0000259" key="1">
    <source>
        <dbReference type="Pfam" id="PF01882"/>
    </source>
</evidence>
<proteinExistence type="predicted"/>
<name>A0A0W0TWY4_LEGER</name>
<dbReference type="PATRIC" id="fig|448.7.peg.194"/>
<dbReference type="PANTHER" id="PTHR33608:SF12">
    <property type="entry name" value="DUF58 DOMAIN-CONTAINING PROTEIN"/>
    <property type="match status" value="1"/>
</dbReference>
<accession>A0A0W0TWY4</accession>
<keyword evidence="3" id="KW-1185">Reference proteome</keyword>
<dbReference type="SUPFAM" id="SSF53300">
    <property type="entry name" value="vWA-like"/>
    <property type="match status" value="1"/>
</dbReference>
<dbReference type="EMBL" id="LNYA01000002">
    <property type="protein sequence ID" value="KTC99834.1"/>
    <property type="molecule type" value="Genomic_DNA"/>
</dbReference>
<dbReference type="Pfam" id="PF01882">
    <property type="entry name" value="DUF58"/>
    <property type="match status" value="1"/>
</dbReference>
<sequence>MTDGVIAPLNELIDLRRYARKIHYKPGNSSVSAGNHLSKLRGRGMDFSEVRNYQAGDEIRHMEWRVTARTGRPHIKIYQEERERPVVILSDFNPSMYFGTRVAFKSVLAARLAALIAWTAVRQGDRVGGLVYSASRHDEFMPRSREAGILPWLASLSDYTNQGINPAQAEPRLLSDALLRLRRVTRPGSILVLISDFYQLDADSEKHLSRLRAHNDILVYHICDALELNPPRPDVYAITNGGEEILVDTRIHRVSDDYRHYCQQRLLNLQSLCKRLQIQYVTVTAEQDLVQLVRQTFPRRSRD</sequence>
<organism evidence="2 3">
    <name type="scientific">Legionella erythra</name>
    <dbReference type="NCBI Taxonomy" id="448"/>
    <lineage>
        <taxon>Bacteria</taxon>
        <taxon>Pseudomonadati</taxon>
        <taxon>Pseudomonadota</taxon>
        <taxon>Gammaproteobacteria</taxon>
        <taxon>Legionellales</taxon>
        <taxon>Legionellaceae</taxon>
        <taxon>Legionella</taxon>
    </lineage>
</organism>
<dbReference type="AlphaFoldDB" id="A0A0W0TWY4"/>